<keyword evidence="4" id="KW-0479">Metal-binding</keyword>
<dbReference type="GO" id="GO:0009289">
    <property type="term" value="C:pilus"/>
    <property type="evidence" value="ECO:0007669"/>
    <property type="project" value="UniProtKB-SubCell"/>
</dbReference>
<keyword evidence="5" id="KW-0106">Calcium</keyword>
<dbReference type="Pfam" id="PF05567">
    <property type="entry name" value="T4P_PilY1"/>
    <property type="match status" value="1"/>
</dbReference>
<accession>A0A372DNY8</accession>
<evidence type="ECO:0000256" key="6">
    <source>
        <dbReference type="ARBA" id="ARBA00023263"/>
    </source>
</evidence>
<evidence type="ECO:0000259" key="7">
    <source>
        <dbReference type="Pfam" id="PF05567"/>
    </source>
</evidence>
<dbReference type="Proteomes" id="UP000262917">
    <property type="component" value="Unassembled WGS sequence"/>
</dbReference>
<comment type="subcellular location">
    <subcellularLocation>
        <location evidence="1">Fimbrium</location>
    </subcellularLocation>
</comment>
<evidence type="ECO:0000256" key="5">
    <source>
        <dbReference type="ARBA" id="ARBA00022837"/>
    </source>
</evidence>
<organism evidence="8 9">
    <name type="scientific">Cognatiluteimonas weifangensis</name>
    <dbReference type="NCBI Taxonomy" id="2303539"/>
    <lineage>
        <taxon>Bacteria</taxon>
        <taxon>Pseudomonadati</taxon>
        <taxon>Pseudomonadota</taxon>
        <taxon>Gammaproteobacteria</taxon>
        <taxon>Lysobacterales</taxon>
        <taxon>Lysobacteraceae</taxon>
        <taxon>Cognatiluteimonas</taxon>
    </lineage>
</organism>
<evidence type="ECO:0000256" key="4">
    <source>
        <dbReference type="ARBA" id="ARBA00022723"/>
    </source>
</evidence>
<dbReference type="GO" id="GO:0046872">
    <property type="term" value="F:metal ion binding"/>
    <property type="evidence" value="ECO:0007669"/>
    <property type="project" value="UniProtKB-KW"/>
</dbReference>
<evidence type="ECO:0000256" key="1">
    <source>
        <dbReference type="ARBA" id="ARBA00004561"/>
    </source>
</evidence>
<comment type="similarity">
    <text evidence="2">Belongs to the PilY1 family.</text>
</comment>
<comment type="caution">
    <text evidence="8">The sequence shown here is derived from an EMBL/GenBank/DDBJ whole genome shotgun (WGS) entry which is preliminary data.</text>
</comment>
<dbReference type="InterPro" id="IPR008707">
    <property type="entry name" value="B-propeller_PilY1"/>
</dbReference>
<evidence type="ECO:0000313" key="9">
    <source>
        <dbReference type="Proteomes" id="UP000262917"/>
    </source>
</evidence>
<protein>
    <submittedName>
        <fullName evidence="8">Pilus assembly protein</fullName>
    </submittedName>
</protein>
<dbReference type="EMBL" id="QVPD01000004">
    <property type="protein sequence ID" value="RFP61290.1"/>
    <property type="molecule type" value="Genomic_DNA"/>
</dbReference>
<dbReference type="InterPro" id="IPR011047">
    <property type="entry name" value="Quinoprotein_ADH-like_sf"/>
</dbReference>
<dbReference type="AlphaFoldDB" id="A0A372DNY8"/>
<evidence type="ECO:0000313" key="8">
    <source>
        <dbReference type="EMBL" id="RFP61290.1"/>
    </source>
</evidence>
<sequence>MYYWKRDLVAALDNDVPTSVADPAFWQHMVTFGVSIGLQGRLNPKTDLASIANGSKHWGDPTDREDLDRIDDLWHAAVNGRGNFVAATDPAEFVQGLVDALTTVAARLGSASNVTANSTSFQTDTRVYQASYVSGRWSGELAAYEASAAGISSVDADGDGVPDPVWRASKNIPASRKVFTHAAGGVAFPTAAQVAALDQSARAMAPATGAENAAYLAGSRVLEKRNGGRLRDRDTVLGDIANSSPIYVDDNETIFVGANDGMLHAFDALTGAERFAYVPAGVNLANLATLSDPQYVHKYFVDGPVAVSTLKQTPGGNYLVGALGRGGKGVFGLDVSHPASFAAGDVLWDNTGNALGNDMGLVLGAPLVVRLNDGSQGVLVGNGINSGNGRAVLFVLDLTTGAVLRKLDTGVGGDNGLSAPRGADLDGNGTVDAVYAGDLKGNLWKFDLQAAAAASWSIANGGSPMFTARDAGGAAQPITAGLAIAREPSTNRIWVFAGTGSLMTATDVGNVDVQTIYGVVDDGGTVNGRGDLAERQILVSTTKDGRAVRGFQPTTGLPAGKKGWYIDLDDPRAGERVVSDPRVRGNVLLVASLFPPAGSTCDAGGTGYINAIDAFTGTSVSSPYFDSNGDGRYDDGDNVDGNGQSVPVGSVDLGVGMPTLPTLIDKLLVVGGSKGTLGSIAVNPQGGSPRRISWREILRD</sequence>
<evidence type="ECO:0000256" key="2">
    <source>
        <dbReference type="ARBA" id="ARBA00008387"/>
    </source>
</evidence>
<dbReference type="InterPro" id="IPR015943">
    <property type="entry name" value="WD40/YVTN_repeat-like_dom_sf"/>
</dbReference>
<name>A0A372DNY8_9GAMM</name>
<proteinExistence type="inferred from homology"/>
<dbReference type="OrthoDB" id="7156875at2"/>
<evidence type="ECO:0000256" key="3">
    <source>
        <dbReference type="ARBA" id="ARBA00022558"/>
    </source>
</evidence>
<keyword evidence="6" id="KW-0281">Fimbrium</keyword>
<dbReference type="Gene3D" id="2.130.10.10">
    <property type="entry name" value="YVTN repeat-like/Quinoprotein amine dehydrogenase"/>
    <property type="match status" value="1"/>
</dbReference>
<keyword evidence="9" id="KW-1185">Reference proteome</keyword>
<feature type="domain" description="PilY1 beta-propeller" evidence="7">
    <location>
        <begin position="253"/>
        <end position="528"/>
    </location>
</feature>
<gene>
    <name evidence="8" type="ORF">D0Y53_05050</name>
</gene>
<reference evidence="8 9" key="1">
    <citation type="submission" date="2018-08" db="EMBL/GenBank/DDBJ databases">
        <title>Lysobacter weifangensis sp. nov., a new member of the family 'Xanthomonadaceae', isolated from soil in a farmland.</title>
        <authorList>
            <person name="Zhao H."/>
        </authorList>
    </citation>
    <scope>NUCLEOTIDE SEQUENCE [LARGE SCALE GENOMIC DNA]</scope>
    <source>
        <strain evidence="8 9">WF-2</strain>
    </source>
</reference>
<keyword evidence="3" id="KW-1029">Fimbrium biogenesis</keyword>
<dbReference type="SUPFAM" id="SSF50998">
    <property type="entry name" value="Quinoprotein alcohol dehydrogenase-like"/>
    <property type="match status" value="1"/>
</dbReference>